<dbReference type="InterPro" id="IPR050807">
    <property type="entry name" value="TransReg_Diox_bact_type"/>
</dbReference>
<proteinExistence type="predicted"/>
<dbReference type="CDD" id="cd00093">
    <property type="entry name" value="HTH_XRE"/>
    <property type="match status" value="1"/>
</dbReference>
<dbReference type="EMBL" id="SPQU01000059">
    <property type="protein sequence ID" value="TFV29331.1"/>
    <property type="molecule type" value="Genomic_DNA"/>
</dbReference>
<dbReference type="AlphaFoldDB" id="A0A4Y9KT34"/>
<dbReference type="Proteomes" id="UP000297700">
    <property type="component" value="Unassembled WGS sequence"/>
</dbReference>
<dbReference type="GO" id="GO:0003677">
    <property type="term" value="F:DNA binding"/>
    <property type="evidence" value="ECO:0007669"/>
    <property type="project" value="UniProtKB-KW"/>
</dbReference>
<evidence type="ECO:0000313" key="5">
    <source>
        <dbReference type="EMBL" id="TFV29331.1"/>
    </source>
</evidence>
<evidence type="ECO:0000256" key="3">
    <source>
        <dbReference type="ARBA" id="ARBA00023163"/>
    </source>
</evidence>
<dbReference type="Pfam" id="PF01381">
    <property type="entry name" value="HTH_3"/>
    <property type="match status" value="1"/>
</dbReference>
<dbReference type="OrthoDB" id="2986852at2"/>
<protein>
    <submittedName>
        <fullName evidence="5">XRE family transcriptional regulator</fullName>
    </submittedName>
</protein>
<accession>A0A4Y9NIM8</accession>
<evidence type="ECO:0000256" key="2">
    <source>
        <dbReference type="ARBA" id="ARBA00023125"/>
    </source>
</evidence>
<comment type="caution">
    <text evidence="5">The sequence shown here is derived from an EMBL/GenBank/DDBJ whole genome shotgun (WGS) entry which is preliminary data.</text>
</comment>
<dbReference type="PANTHER" id="PTHR46797:SF23">
    <property type="entry name" value="HTH-TYPE TRANSCRIPTIONAL REGULATOR SUTR"/>
    <property type="match status" value="1"/>
</dbReference>
<evidence type="ECO:0000313" key="8">
    <source>
        <dbReference type="Proteomes" id="UP000298225"/>
    </source>
</evidence>
<dbReference type="GO" id="GO:0003700">
    <property type="term" value="F:DNA-binding transcription factor activity"/>
    <property type="evidence" value="ECO:0007669"/>
    <property type="project" value="TreeGrafter"/>
</dbReference>
<dbReference type="InterPro" id="IPR010982">
    <property type="entry name" value="Lambda_DNA-bd_dom_sf"/>
</dbReference>
<gene>
    <name evidence="6" type="ORF">E4K64_38145</name>
    <name evidence="5" type="ORF">E4K66_38365</name>
</gene>
<dbReference type="GO" id="GO:0005829">
    <property type="term" value="C:cytosol"/>
    <property type="evidence" value="ECO:0007669"/>
    <property type="project" value="TreeGrafter"/>
</dbReference>
<dbReference type="InterPro" id="IPR001387">
    <property type="entry name" value="Cro/C1-type_HTH"/>
</dbReference>
<dbReference type="SUPFAM" id="SSF47413">
    <property type="entry name" value="lambda repressor-like DNA-binding domains"/>
    <property type="match status" value="1"/>
</dbReference>
<dbReference type="EMBL" id="SPQS01000055">
    <property type="protein sequence ID" value="TFV67679.1"/>
    <property type="molecule type" value="Genomic_DNA"/>
</dbReference>
<accession>A0A4Y9KT34</accession>
<keyword evidence="2" id="KW-0238">DNA-binding</keyword>
<feature type="domain" description="HTH cro/C1-type" evidence="4">
    <location>
        <begin position="11"/>
        <end position="66"/>
    </location>
</feature>
<evidence type="ECO:0000256" key="1">
    <source>
        <dbReference type="ARBA" id="ARBA00023015"/>
    </source>
</evidence>
<keyword evidence="3" id="KW-0804">Transcription</keyword>
<keyword evidence="1" id="KW-0805">Transcription regulation</keyword>
<dbReference type="PROSITE" id="PS50943">
    <property type="entry name" value="HTH_CROC1"/>
    <property type="match status" value="1"/>
</dbReference>
<name>A0A4Y9KT34_9BRAD</name>
<dbReference type="PANTHER" id="PTHR46797">
    <property type="entry name" value="HTH-TYPE TRANSCRIPTIONAL REGULATOR"/>
    <property type="match status" value="1"/>
</dbReference>
<sequence>MKPRALLAWNVRRIRLKRGMSQERLARAAGIDRSYLAGLERQSKNPTIDVLDRISEALSVHPFDLFVKPSSCASILKTSPHRPKRPHLPRKKR</sequence>
<reference evidence="5 8" key="1">
    <citation type="submission" date="2019-03" db="EMBL/GenBank/DDBJ databases">
        <title>Bradyrhizobium strains diversity isolated from Chamaecrista fasciculata.</title>
        <authorList>
            <person name="Urquiaga M.C.O."/>
            <person name="Hungria M."/>
            <person name="Delamuta J.R.M."/>
        </authorList>
    </citation>
    <scope>NUCLEOTIDE SEQUENCE [LARGE SCALE GENOMIC DNA]</scope>
    <source>
        <strain evidence="5 8">CNPSo 3424</strain>
    </source>
</reference>
<dbReference type="Proteomes" id="UP000298225">
    <property type="component" value="Unassembled WGS sequence"/>
</dbReference>
<keyword evidence="8" id="KW-1185">Reference proteome</keyword>
<organism evidence="5 8">
    <name type="scientific">Bradyrhizobium frederickii</name>
    <dbReference type="NCBI Taxonomy" id="2560054"/>
    <lineage>
        <taxon>Bacteria</taxon>
        <taxon>Pseudomonadati</taxon>
        <taxon>Pseudomonadota</taxon>
        <taxon>Alphaproteobacteria</taxon>
        <taxon>Hyphomicrobiales</taxon>
        <taxon>Nitrobacteraceae</taxon>
        <taxon>Bradyrhizobium</taxon>
    </lineage>
</organism>
<dbReference type="SMART" id="SM00530">
    <property type="entry name" value="HTH_XRE"/>
    <property type="match status" value="1"/>
</dbReference>
<evidence type="ECO:0000313" key="7">
    <source>
        <dbReference type="Proteomes" id="UP000297700"/>
    </source>
</evidence>
<evidence type="ECO:0000313" key="6">
    <source>
        <dbReference type="EMBL" id="TFV67679.1"/>
    </source>
</evidence>
<reference evidence="6 7" key="2">
    <citation type="submission" date="2019-03" db="EMBL/GenBank/DDBJ databases">
        <title>Bradyrhizobium strains diversity.</title>
        <authorList>
            <person name="Urquiaga M.C.O."/>
            <person name="Hungria M."/>
            <person name="Delamuta J.R.M."/>
            <person name="Klepa M.S."/>
        </authorList>
    </citation>
    <scope>NUCLEOTIDE SEQUENCE [LARGE SCALE GENOMIC DNA]</scope>
    <source>
        <strain evidence="6 7">CNPSo 3426</strain>
    </source>
</reference>
<dbReference type="Gene3D" id="1.10.260.40">
    <property type="entry name" value="lambda repressor-like DNA-binding domains"/>
    <property type="match status" value="1"/>
</dbReference>
<evidence type="ECO:0000259" key="4">
    <source>
        <dbReference type="PROSITE" id="PS50943"/>
    </source>
</evidence>